<feature type="transmembrane region" description="Helical" evidence="1">
    <location>
        <begin position="880"/>
        <end position="900"/>
    </location>
</feature>
<feature type="transmembrane region" description="Helical" evidence="1">
    <location>
        <begin position="906"/>
        <end position="930"/>
    </location>
</feature>
<keyword evidence="1" id="KW-1133">Transmembrane helix</keyword>
<dbReference type="Pfam" id="PF00873">
    <property type="entry name" value="ACR_tran"/>
    <property type="match status" value="1"/>
</dbReference>
<dbReference type="PANTHER" id="PTHR32063:SF0">
    <property type="entry name" value="SWARMING MOTILITY PROTEIN SWRC"/>
    <property type="match status" value="1"/>
</dbReference>
<evidence type="ECO:0000256" key="1">
    <source>
        <dbReference type="SAM" id="Phobius"/>
    </source>
</evidence>
<feature type="transmembrane region" description="Helical" evidence="1">
    <location>
        <begin position="328"/>
        <end position="347"/>
    </location>
</feature>
<keyword evidence="1" id="KW-0812">Transmembrane</keyword>
<sequence length="1029" mass="110054">MRGLIRFSIHHPVPTVVFYLIAAVVGLVSLTRLSLDLYPAMEFPLAVVATSYEGAGPEEVEAHVSRPIEEVMGTVPGVTAVSSSSSEGQSLVIVEFDYGTDMDQATLSIREKVDQVKGYLPDGVDAPMVFKIDPSALPVLTIGLTGSEDLAELKALAEERIKPRLERLDGVASVTVNGGIEREIQVVVDPARLQAHGLSMTNVAQVLAYENLNLPGGEVGEGSVNLLVRTIGQYQSLDEIRDLRLGTVRLGDVAEVRDTWAEATSRVWLNGQTAVSLDIQKQSGGNSVAVANAVKAELKKIEAELPGQVQATILSDTSRMVLTSLESVASSGMQGGILAILVLLFFLRHVRATFAIAISIPVAVIATFGPVFFSGITLNILSLGGLSLGVGMMVDSSIVVLENIFRHKEMGKDIYQAAEDGTAEVGLAVTASTLTSVVVFLPVVWITGLAQLFFRELALTVTFSLLVSLLTALTLVPMMAPWLLRDRPARRQVPWITRVSGWISDQLARLEAVYGRMLSWALGHRWQVVGIGLASLALALLVVGRMGMEFIPPSDTSEFRVSISMPPGTKLEETQAAVEQAVAQIRDLPELRTLYVAVGTSGSAYATGGQSHQGFISGMLVSPGERSRSLEEVVEDVRNRIFLPGARVTVSTAGTIETGGGNDIEVAISGEDLDVLKELSQQIMAEIARVPGTRELSTSVSEGLPEVQIRVDRAKAASYGLSPSQVASSVQSAVRGRVVTQYRVGGEEVDIRLMATESARENIVALRQLPIATPYGQTVPLGELAELVRGVGPTVVEREEQARVVKVTGQIYGRDLGSVINDIKARLAQFPLPPGYEIDYGGDYELMSDAMSGLVQALTFSVALVYLVMAAQFESFLHPFVILFTVPLALVGAVLGLVLTGRSLDISAMIGLILLVGVVVNNAIVLVDYINQLRRQGMDRDEAVRITGPRRLRPVLMTTLTTVLGLLPLALGLAEGAELEAPLATVVIGGLSLSTLLTLVVIPVVYTLFDDLVQRVQARAAARTETAAM</sequence>
<dbReference type="InterPro" id="IPR001036">
    <property type="entry name" value="Acrflvin-R"/>
</dbReference>
<evidence type="ECO:0000313" key="3">
    <source>
        <dbReference type="Proteomes" id="UP001519289"/>
    </source>
</evidence>
<dbReference type="Gene3D" id="3.30.70.1320">
    <property type="entry name" value="Multidrug efflux transporter AcrB pore domain like"/>
    <property type="match status" value="1"/>
</dbReference>
<keyword evidence="3" id="KW-1185">Reference proteome</keyword>
<dbReference type="Gene3D" id="3.30.70.1430">
    <property type="entry name" value="Multidrug efflux transporter AcrB pore domain"/>
    <property type="match status" value="2"/>
</dbReference>
<dbReference type="SUPFAM" id="SSF82714">
    <property type="entry name" value="Multidrug efflux transporter AcrB TolC docking domain, DN and DC subdomains"/>
    <property type="match status" value="2"/>
</dbReference>
<feature type="transmembrane region" description="Helical" evidence="1">
    <location>
        <begin position="457"/>
        <end position="484"/>
    </location>
</feature>
<dbReference type="RefSeq" id="WP_209467494.1">
    <property type="nucleotide sequence ID" value="NZ_JAGGLG010000027.1"/>
</dbReference>
<dbReference type="EMBL" id="JAGGLG010000027">
    <property type="protein sequence ID" value="MBP2019383.1"/>
    <property type="molecule type" value="Genomic_DNA"/>
</dbReference>
<dbReference type="PANTHER" id="PTHR32063">
    <property type="match status" value="1"/>
</dbReference>
<dbReference type="InterPro" id="IPR027463">
    <property type="entry name" value="AcrB_DN_DC_subdom"/>
</dbReference>
<name>A0ABS4JV43_9FIRM</name>
<comment type="caution">
    <text evidence="2">The sequence shown here is derived from an EMBL/GenBank/DDBJ whole genome shotgun (WGS) entry which is preliminary data.</text>
</comment>
<dbReference type="Gene3D" id="1.20.1640.10">
    <property type="entry name" value="Multidrug efflux transporter AcrB transmembrane domain"/>
    <property type="match status" value="2"/>
</dbReference>
<dbReference type="Gene3D" id="3.30.70.1440">
    <property type="entry name" value="Multidrug efflux transporter AcrB pore domain"/>
    <property type="match status" value="1"/>
</dbReference>
<evidence type="ECO:0000313" key="2">
    <source>
        <dbReference type="EMBL" id="MBP2019383.1"/>
    </source>
</evidence>
<protein>
    <submittedName>
        <fullName evidence="2">HAE1 family hydrophobic/amphiphilic exporter-1</fullName>
    </submittedName>
</protein>
<feature type="transmembrane region" description="Helical" evidence="1">
    <location>
        <begin position="425"/>
        <end position="445"/>
    </location>
</feature>
<gene>
    <name evidence="2" type="ORF">J2Z79_002822</name>
</gene>
<dbReference type="SUPFAM" id="SSF82693">
    <property type="entry name" value="Multidrug efflux transporter AcrB pore domain, PN1, PN2, PC1 and PC2 subdomains"/>
    <property type="match status" value="3"/>
</dbReference>
<dbReference type="PRINTS" id="PR00702">
    <property type="entry name" value="ACRIFLAVINRP"/>
</dbReference>
<feature type="transmembrane region" description="Helical" evidence="1">
    <location>
        <begin position="12"/>
        <end position="35"/>
    </location>
</feature>
<keyword evidence="1" id="KW-0472">Membrane</keyword>
<dbReference type="Gene3D" id="3.30.2090.10">
    <property type="entry name" value="Multidrug efflux transporter AcrB TolC docking domain, DN and DC subdomains"/>
    <property type="match status" value="2"/>
</dbReference>
<dbReference type="SUPFAM" id="SSF82866">
    <property type="entry name" value="Multidrug efflux transporter AcrB transmembrane domain"/>
    <property type="match status" value="2"/>
</dbReference>
<feature type="transmembrane region" description="Helical" evidence="1">
    <location>
        <begin position="354"/>
        <end position="374"/>
    </location>
</feature>
<proteinExistence type="predicted"/>
<feature type="transmembrane region" description="Helical" evidence="1">
    <location>
        <begin position="380"/>
        <end position="405"/>
    </location>
</feature>
<feature type="transmembrane region" description="Helical" evidence="1">
    <location>
        <begin position="526"/>
        <end position="548"/>
    </location>
</feature>
<dbReference type="Proteomes" id="UP001519289">
    <property type="component" value="Unassembled WGS sequence"/>
</dbReference>
<reference evidence="2 3" key="1">
    <citation type="submission" date="2021-03" db="EMBL/GenBank/DDBJ databases">
        <title>Genomic Encyclopedia of Type Strains, Phase IV (KMG-IV): sequencing the most valuable type-strain genomes for metagenomic binning, comparative biology and taxonomic classification.</title>
        <authorList>
            <person name="Goeker M."/>
        </authorList>
    </citation>
    <scope>NUCLEOTIDE SEQUENCE [LARGE SCALE GENOMIC DNA]</scope>
    <source>
        <strain evidence="2 3">DSM 27138</strain>
    </source>
</reference>
<feature type="transmembrane region" description="Helical" evidence="1">
    <location>
        <begin position="986"/>
        <end position="1009"/>
    </location>
</feature>
<feature type="transmembrane region" description="Helical" evidence="1">
    <location>
        <begin position="955"/>
        <end position="974"/>
    </location>
</feature>
<organism evidence="2 3">
    <name type="scientific">Symbiobacterium terraclitae</name>
    <dbReference type="NCBI Taxonomy" id="557451"/>
    <lineage>
        <taxon>Bacteria</taxon>
        <taxon>Bacillati</taxon>
        <taxon>Bacillota</taxon>
        <taxon>Clostridia</taxon>
        <taxon>Eubacteriales</taxon>
        <taxon>Symbiobacteriaceae</taxon>
        <taxon>Symbiobacterium</taxon>
    </lineage>
</organism>
<accession>A0ABS4JV43</accession>
<feature type="transmembrane region" description="Helical" evidence="1">
    <location>
        <begin position="850"/>
        <end position="868"/>
    </location>
</feature>